<dbReference type="PANTHER" id="PTHR31264:SF3">
    <property type="entry name" value="OS07G0554100 PROTEIN"/>
    <property type="match status" value="1"/>
</dbReference>
<dbReference type="AlphaFoldDB" id="A0AAV5DSS0"/>
<accession>A0AAV5DSS0</accession>
<proteinExistence type="predicted"/>
<evidence type="ECO:0008006" key="3">
    <source>
        <dbReference type="Google" id="ProtNLM"/>
    </source>
</evidence>
<gene>
    <name evidence="1" type="primary">gb00246</name>
    <name evidence="1" type="ORF">PR202_gb00246</name>
</gene>
<reference evidence="1" key="1">
    <citation type="journal article" date="2018" name="DNA Res.">
        <title>Multiple hybrid de novo genome assembly of finger millet, an orphan allotetraploid crop.</title>
        <authorList>
            <person name="Hatakeyama M."/>
            <person name="Aluri S."/>
            <person name="Balachadran M.T."/>
            <person name="Sivarajan S.R."/>
            <person name="Patrignani A."/>
            <person name="Gruter S."/>
            <person name="Poveda L."/>
            <person name="Shimizu-Inatsugi R."/>
            <person name="Baeten J."/>
            <person name="Francoijs K.J."/>
            <person name="Nataraja K.N."/>
            <person name="Reddy Y.A.N."/>
            <person name="Phadnis S."/>
            <person name="Ravikumar R.L."/>
            <person name="Schlapbach R."/>
            <person name="Sreeman S.M."/>
            <person name="Shimizu K.K."/>
        </authorList>
    </citation>
    <scope>NUCLEOTIDE SEQUENCE</scope>
</reference>
<sequence length="198" mass="22866">MDAMFIYSSVSSSWTHGASISWHALGLEVQLPEGIVLPEQWPTYAYGCLYWKEVIINKLIKLNINNMEFSIVNLPPDYENRDIAIVEAGEGRLWVFSLMHRPETLCYSIRQNEIENSNEHPVETTIPLPNEHDIYFIDGAAEGYIFLQGRRRNSTQRPAFFSLQIKTMKVKKVCSSNCGPYHLIPYFGFPPFMSPRRM</sequence>
<evidence type="ECO:0000313" key="1">
    <source>
        <dbReference type="EMBL" id="GJN13532.1"/>
    </source>
</evidence>
<dbReference type="Proteomes" id="UP001054889">
    <property type="component" value="Unassembled WGS sequence"/>
</dbReference>
<reference evidence="1" key="2">
    <citation type="submission" date="2021-12" db="EMBL/GenBank/DDBJ databases">
        <title>Resequencing data analysis of finger millet.</title>
        <authorList>
            <person name="Hatakeyama M."/>
            <person name="Aluri S."/>
            <person name="Balachadran M.T."/>
            <person name="Sivarajan S.R."/>
            <person name="Poveda L."/>
            <person name="Shimizu-Inatsugi R."/>
            <person name="Schlapbach R."/>
            <person name="Sreeman S.M."/>
            <person name="Shimizu K.K."/>
        </authorList>
    </citation>
    <scope>NUCLEOTIDE SEQUENCE</scope>
</reference>
<comment type="caution">
    <text evidence="1">The sequence shown here is derived from an EMBL/GenBank/DDBJ whole genome shotgun (WGS) entry which is preliminary data.</text>
</comment>
<protein>
    <recommendedName>
        <fullName evidence="3">F-box protein</fullName>
    </recommendedName>
</protein>
<organism evidence="1 2">
    <name type="scientific">Eleusine coracana subsp. coracana</name>
    <dbReference type="NCBI Taxonomy" id="191504"/>
    <lineage>
        <taxon>Eukaryota</taxon>
        <taxon>Viridiplantae</taxon>
        <taxon>Streptophyta</taxon>
        <taxon>Embryophyta</taxon>
        <taxon>Tracheophyta</taxon>
        <taxon>Spermatophyta</taxon>
        <taxon>Magnoliopsida</taxon>
        <taxon>Liliopsida</taxon>
        <taxon>Poales</taxon>
        <taxon>Poaceae</taxon>
        <taxon>PACMAD clade</taxon>
        <taxon>Chloridoideae</taxon>
        <taxon>Cynodonteae</taxon>
        <taxon>Eleusininae</taxon>
        <taxon>Eleusine</taxon>
    </lineage>
</organism>
<evidence type="ECO:0000313" key="2">
    <source>
        <dbReference type="Proteomes" id="UP001054889"/>
    </source>
</evidence>
<keyword evidence="2" id="KW-1185">Reference proteome</keyword>
<name>A0AAV5DSS0_ELECO</name>
<dbReference type="EMBL" id="BQKI01000071">
    <property type="protein sequence ID" value="GJN13532.1"/>
    <property type="molecule type" value="Genomic_DNA"/>
</dbReference>
<dbReference type="PANTHER" id="PTHR31264">
    <property type="entry name" value="OS07G0554500 PROTEIN-RELATED"/>
    <property type="match status" value="1"/>
</dbReference>